<evidence type="ECO:0000256" key="1">
    <source>
        <dbReference type="SAM" id="MobiDB-lite"/>
    </source>
</evidence>
<gene>
    <name evidence="2" type="ORF">V5799_010321</name>
</gene>
<protein>
    <submittedName>
        <fullName evidence="2">Uncharacterized protein</fullName>
    </submittedName>
</protein>
<comment type="caution">
    <text evidence="2">The sequence shown here is derived from an EMBL/GenBank/DDBJ whole genome shotgun (WGS) entry which is preliminary data.</text>
</comment>
<evidence type="ECO:0000313" key="3">
    <source>
        <dbReference type="Proteomes" id="UP001321473"/>
    </source>
</evidence>
<reference evidence="2 3" key="1">
    <citation type="journal article" date="2023" name="Arcadia Sci">
        <title>De novo assembly of a long-read Amblyomma americanum tick genome.</title>
        <authorList>
            <person name="Chou S."/>
            <person name="Poskanzer K.E."/>
            <person name="Rollins M."/>
            <person name="Thuy-Boun P.S."/>
        </authorList>
    </citation>
    <scope>NUCLEOTIDE SEQUENCE [LARGE SCALE GENOMIC DNA]</scope>
    <source>
        <strain evidence="2">F_SG_1</strain>
        <tissue evidence="2">Salivary glands</tissue>
    </source>
</reference>
<keyword evidence="3" id="KW-1185">Reference proteome</keyword>
<evidence type="ECO:0000313" key="2">
    <source>
        <dbReference type="EMBL" id="KAK8783317.1"/>
    </source>
</evidence>
<proteinExistence type="predicted"/>
<name>A0AAQ4F804_AMBAM</name>
<dbReference type="EMBL" id="JARKHS020005661">
    <property type="protein sequence ID" value="KAK8783317.1"/>
    <property type="molecule type" value="Genomic_DNA"/>
</dbReference>
<accession>A0AAQ4F804</accession>
<organism evidence="2 3">
    <name type="scientific">Amblyomma americanum</name>
    <name type="common">Lone star tick</name>
    <dbReference type="NCBI Taxonomy" id="6943"/>
    <lineage>
        <taxon>Eukaryota</taxon>
        <taxon>Metazoa</taxon>
        <taxon>Ecdysozoa</taxon>
        <taxon>Arthropoda</taxon>
        <taxon>Chelicerata</taxon>
        <taxon>Arachnida</taxon>
        <taxon>Acari</taxon>
        <taxon>Parasitiformes</taxon>
        <taxon>Ixodida</taxon>
        <taxon>Ixodoidea</taxon>
        <taxon>Ixodidae</taxon>
        <taxon>Amblyomminae</taxon>
        <taxon>Amblyomma</taxon>
    </lineage>
</organism>
<dbReference type="AlphaFoldDB" id="A0AAQ4F804"/>
<sequence>MRAPNSIFYGLYGREKHIIHQHRRHRCRQTDSPLRGWQPNTSQKPTKTSRRRVDVARLLFPPLFTGAPSYSDKPNNAAQCLQAKD</sequence>
<feature type="region of interest" description="Disordered" evidence="1">
    <location>
        <begin position="20"/>
        <end position="51"/>
    </location>
</feature>
<dbReference type="Proteomes" id="UP001321473">
    <property type="component" value="Unassembled WGS sequence"/>
</dbReference>